<feature type="region of interest" description="Disordered" evidence="1">
    <location>
        <begin position="76"/>
        <end position="136"/>
    </location>
</feature>
<evidence type="ECO:0000256" key="1">
    <source>
        <dbReference type="SAM" id="MobiDB-lite"/>
    </source>
</evidence>
<dbReference type="EMBL" id="JAAXOW010000002">
    <property type="protein sequence ID" value="NKX93375.1"/>
    <property type="molecule type" value="Genomic_DNA"/>
</dbReference>
<accession>A0A9X5FBN0</accession>
<organism evidence="2 3">
    <name type="scientific">Sanguibacter hominis ATCC BAA-789</name>
    <dbReference type="NCBI Taxonomy" id="1312740"/>
    <lineage>
        <taxon>Bacteria</taxon>
        <taxon>Bacillati</taxon>
        <taxon>Actinomycetota</taxon>
        <taxon>Actinomycetes</taxon>
        <taxon>Micrococcales</taxon>
        <taxon>Sanguibacteraceae</taxon>
        <taxon>Sanguibacter</taxon>
    </lineage>
</organism>
<dbReference type="Proteomes" id="UP000774283">
    <property type="component" value="Unassembled WGS sequence"/>
</dbReference>
<protein>
    <submittedName>
        <fullName evidence="2">Uncharacterized protein</fullName>
    </submittedName>
</protein>
<dbReference type="RefSeq" id="WP_168447412.1">
    <property type="nucleotide sequence ID" value="NZ_JAAXOW010000002.1"/>
</dbReference>
<reference evidence="2 3" key="1">
    <citation type="submission" date="2020-04" db="EMBL/GenBank/DDBJ databases">
        <title>MicrobeNet Type strains.</title>
        <authorList>
            <person name="Nicholson A.C."/>
        </authorList>
    </citation>
    <scope>NUCLEOTIDE SEQUENCE [LARGE SCALE GENOMIC DNA]</scope>
    <source>
        <strain evidence="2 3">ATCC BAA-789</strain>
    </source>
</reference>
<proteinExistence type="predicted"/>
<sequence length="136" mass="14541">MRRLVWVAVGIGGTLYAVRKAQQLRARYSPPAVVGRAVDGLGERTSTFVERARVSVASFGDDLRAAAAERERQLGAALLSSGQDAPQRGAGRSRHDRDQARTAARWGAELAPGGPVPGQDPRVDDDDVDGDLPYSF</sequence>
<dbReference type="AlphaFoldDB" id="A0A9X5FBN0"/>
<evidence type="ECO:0000313" key="2">
    <source>
        <dbReference type="EMBL" id="NKX93375.1"/>
    </source>
</evidence>
<name>A0A9X5FBN0_9MICO</name>
<gene>
    <name evidence="2" type="ORF">HF995_08855</name>
</gene>
<comment type="caution">
    <text evidence="2">The sequence shown here is derived from an EMBL/GenBank/DDBJ whole genome shotgun (WGS) entry which is preliminary data.</text>
</comment>
<keyword evidence="3" id="KW-1185">Reference proteome</keyword>
<evidence type="ECO:0000313" key="3">
    <source>
        <dbReference type="Proteomes" id="UP000774283"/>
    </source>
</evidence>